<reference evidence="4" key="1">
    <citation type="submission" date="2019-09" db="EMBL/GenBank/DDBJ databases">
        <title>Characterisation of the sponge microbiome using genome-centric metagenomics.</title>
        <authorList>
            <person name="Engelberts J.P."/>
            <person name="Robbins S.J."/>
            <person name="De Goeij J.M."/>
            <person name="Aranda M."/>
            <person name="Bell S.C."/>
            <person name="Webster N.S."/>
        </authorList>
    </citation>
    <scope>NUCLEOTIDE SEQUENCE</scope>
    <source>
        <strain evidence="4">SB0661_bin_32</strain>
    </source>
</reference>
<dbReference type="Pfam" id="PF00656">
    <property type="entry name" value="Peptidase_C14"/>
    <property type="match status" value="1"/>
</dbReference>
<feature type="compositionally biased region" description="Gly residues" evidence="1">
    <location>
        <begin position="830"/>
        <end position="843"/>
    </location>
</feature>
<protein>
    <submittedName>
        <fullName evidence="4">Caspase family protein</fullName>
    </submittedName>
</protein>
<evidence type="ECO:0000259" key="3">
    <source>
        <dbReference type="Pfam" id="PF24096"/>
    </source>
</evidence>
<dbReference type="Gene3D" id="3.40.50.1820">
    <property type="entry name" value="alpha/beta hydrolase"/>
    <property type="match status" value="1"/>
</dbReference>
<name>A0A6B1D1X7_9CHLR</name>
<dbReference type="SUPFAM" id="SSF53474">
    <property type="entry name" value="alpha/beta-Hydrolases"/>
    <property type="match status" value="1"/>
</dbReference>
<evidence type="ECO:0000256" key="1">
    <source>
        <dbReference type="SAM" id="MobiDB-lite"/>
    </source>
</evidence>
<evidence type="ECO:0000313" key="4">
    <source>
        <dbReference type="EMBL" id="MYC93569.1"/>
    </source>
</evidence>
<proteinExistence type="predicted"/>
<dbReference type="GO" id="GO:0006508">
    <property type="term" value="P:proteolysis"/>
    <property type="evidence" value="ECO:0007669"/>
    <property type="project" value="InterPro"/>
</dbReference>
<dbReference type="AlphaFoldDB" id="A0A6B1D1X7"/>
<dbReference type="EMBL" id="VXMH01000008">
    <property type="protein sequence ID" value="MYC93569.1"/>
    <property type="molecule type" value="Genomic_DNA"/>
</dbReference>
<feature type="domain" description="Peptidase C14 caspase" evidence="2">
    <location>
        <begin position="7"/>
        <end position="274"/>
    </location>
</feature>
<dbReference type="Pfam" id="PF24096">
    <property type="entry name" value="DUF7379"/>
    <property type="match status" value="1"/>
</dbReference>
<dbReference type="Gene3D" id="3.40.50.1460">
    <property type="match status" value="1"/>
</dbReference>
<feature type="domain" description="DUF7379" evidence="3">
    <location>
        <begin position="937"/>
        <end position="1055"/>
    </location>
</feature>
<dbReference type="PANTHER" id="PTHR48104:SF30">
    <property type="entry name" value="METACASPASE-1"/>
    <property type="match status" value="1"/>
</dbReference>
<evidence type="ECO:0000259" key="2">
    <source>
        <dbReference type="Pfam" id="PF00656"/>
    </source>
</evidence>
<gene>
    <name evidence="4" type="ORF">F4X14_01235</name>
</gene>
<accession>A0A6B1D1X7</accession>
<dbReference type="GO" id="GO:0004197">
    <property type="term" value="F:cysteine-type endopeptidase activity"/>
    <property type="evidence" value="ECO:0007669"/>
    <property type="project" value="InterPro"/>
</dbReference>
<dbReference type="InterPro" id="IPR050452">
    <property type="entry name" value="Metacaspase"/>
</dbReference>
<feature type="region of interest" description="Disordered" evidence="1">
    <location>
        <begin position="816"/>
        <end position="843"/>
    </location>
</feature>
<dbReference type="GO" id="GO:0005737">
    <property type="term" value="C:cytoplasm"/>
    <property type="evidence" value="ECO:0007669"/>
    <property type="project" value="TreeGrafter"/>
</dbReference>
<dbReference type="InterPro" id="IPR055803">
    <property type="entry name" value="DUF7379"/>
</dbReference>
<dbReference type="InterPro" id="IPR011600">
    <property type="entry name" value="Pept_C14_caspase"/>
</dbReference>
<dbReference type="PANTHER" id="PTHR48104">
    <property type="entry name" value="METACASPASE-4"/>
    <property type="match status" value="1"/>
</dbReference>
<sequence>MLSPRLFALVVGINHYRSSVVSDLGGCANDARAIYGFLTQRMGVPTENIRLLTSTGAEPDEKLPSRQNIIDGWRWLIEQARIGDQLFFHFSGHGSQAISNDPYEPDGYDETLVPCDSRAVDDGGKPVYDILDKELAALIAAAEERGALVTVVLDCCHAGSGTRALVPVRRTAADRRVRPAGTVLPEASGGRTVASRHWSGKLGSEHVLLAGCRDEEMSHEYRSPTNGAWYGAMSYFLLQKLQELHPQMSWREVHDAVQTQVHSVYARQIPQLEGPGNRAVFGELTPHAGSYLNVISAREAGDAGSDVVIRIAGGAAVGLTPGSHVELFPAGSDALEGRGLGRGEVTESRVDSSYALIKGVRHTEFSLPARVKVTAYGYQRLMYEVTCADPFLLAELTTAPSSPFLHAVGKSTQDGFTHFQVAVENDAYVIRDGSGVQIVQDRPPHTQAGAAKTAEYLHHLATFHNVRTLRNPAPMALMEEALSIDVQTYTRASFTSPKDGEPLGRDGVLPPGRKLWVTVRNNSSENLYVTAFSLSAQFGIRRIFPERAPYQLVAPGKAFFINNIGPVVKEPGNESETEIFKVFATRVPTSFDVLEMPELNEPNGTEQTRAFGPLAELMNGIRYDGPRVRNLMVQRDDTHDRWITKQVAVTALRKQEECALPQGQNRINVGTDLDITVEKPAGLGGLLVVSSLKHFAWDAEDPISLPPGLNSPEAAPFFQPLSFSHDAGAGGGSPGVLVLDSSAEQLKTISAESPLRIALSVENDPDIAGIVAVAFDGEYYYMVGHPTDAQNLSQSGDRRRMAVEITHLPVPDSALAKSGSAGGWRRSWSGAGGETEAGGEGGRGAGGVLGRLISFFQEEWRLAEAAARKDPASDSGDVGGEPSVRDAKHAVRVLFYKLFFQKLPPDLGVRQVRLGEGGAPEYSKVTSQDVSRARRALLITHGFGSSTDKLVQRALPHLLALDEYDLALTFDYETINTGIRESGLLMTAQLRRLGFGADTGPPLDIYSHSMGTQVARVCVEMESGHRFVERVIMVGAHNTGTALAESHRLIPWLATIILNQAGLMDYELLAQLLVIGIARLTTGIQDLAPSAELYQKLNDPRNEVNVKYYIQIGVNSEMDGPVNWRKLFSKTEMTRILDKALDQVLGPNDLLVGVASARGVRGGNWPDLQVDVLSCHHFEYFYAEESLEALRRQFEGADSRS</sequence>
<dbReference type="InterPro" id="IPR029058">
    <property type="entry name" value="AB_hydrolase_fold"/>
</dbReference>
<comment type="caution">
    <text evidence="4">The sequence shown here is derived from an EMBL/GenBank/DDBJ whole genome shotgun (WGS) entry which is preliminary data.</text>
</comment>
<organism evidence="4">
    <name type="scientific">Caldilineaceae bacterium SB0661_bin_32</name>
    <dbReference type="NCBI Taxonomy" id="2605255"/>
    <lineage>
        <taxon>Bacteria</taxon>
        <taxon>Bacillati</taxon>
        <taxon>Chloroflexota</taxon>
        <taxon>Caldilineae</taxon>
        <taxon>Caldilineales</taxon>
        <taxon>Caldilineaceae</taxon>
    </lineage>
</organism>